<dbReference type="EMBL" id="JASCZI010273151">
    <property type="protein sequence ID" value="MED6224324.1"/>
    <property type="molecule type" value="Genomic_DNA"/>
</dbReference>
<sequence length="82" mass="9440">MMTRSNKIADNKNAITRSNCTDRAAEEKQSRIELQKSRKIGRNHQSLITNHEIENENEEKKENEEPSSKKKNGKQTELKSGT</sequence>
<protein>
    <submittedName>
        <fullName evidence="2">Uncharacterized protein</fullName>
    </submittedName>
</protein>
<reference evidence="2 3" key="1">
    <citation type="journal article" date="2023" name="Plants (Basel)">
        <title>Bridging the Gap: Combining Genomics and Transcriptomics Approaches to Understand Stylosanthes scabra, an Orphan Legume from the Brazilian Caatinga.</title>
        <authorList>
            <person name="Ferreira-Neto J.R.C."/>
            <person name="da Silva M.D."/>
            <person name="Binneck E."/>
            <person name="de Melo N.F."/>
            <person name="da Silva R.H."/>
            <person name="de Melo A.L.T.M."/>
            <person name="Pandolfi V."/>
            <person name="Bustamante F.O."/>
            <person name="Brasileiro-Vidal A.C."/>
            <person name="Benko-Iseppon A.M."/>
        </authorList>
    </citation>
    <scope>NUCLEOTIDE SEQUENCE [LARGE SCALE GENOMIC DNA]</scope>
    <source>
        <tissue evidence="2">Leaves</tissue>
    </source>
</reference>
<organism evidence="2 3">
    <name type="scientific">Stylosanthes scabra</name>
    <dbReference type="NCBI Taxonomy" id="79078"/>
    <lineage>
        <taxon>Eukaryota</taxon>
        <taxon>Viridiplantae</taxon>
        <taxon>Streptophyta</taxon>
        <taxon>Embryophyta</taxon>
        <taxon>Tracheophyta</taxon>
        <taxon>Spermatophyta</taxon>
        <taxon>Magnoliopsida</taxon>
        <taxon>eudicotyledons</taxon>
        <taxon>Gunneridae</taxon>
        <taxon>Pentapetalae</taxon>
        <taxon>rosids</taxon>
        <taxon>fabids</taxon>
        <taxon>Fabales</taxon>
        <taxon>Fabaceae</taxon>
        <taxon>Papilionoideae</taxon>
        <taxon>50 kb inversion clade</taxon>
        <taxon>dalbergioids sensu lato</taxon>
        <taxon>Dalbergieae</taxon>
        <taxon>Pterocarpus clade</taxon>
        <taxon>Stylosanthes</taxon>
    </lineage>
</organism>
<evidence type="ECO:0000313" key="2">
    <source>
        <dbReference type="EMBL" id="MED6224324.1"/>
    </source>
</evidence>
<feature type="non-terminal residue" evidence="2">
    <location>
        <position position="82"/>
    </location>
</feature>
<evidence type="ECO:0000313" key="3">
    <source>
        <dbReference type="Proteomes" id="UP001341840"/>
    </source>
</evidence>
<feature type="compositionally biased region" description="Basic and acidic residues" evidence="1">
    <location>
        <begin position="51"/>
        <end position="68"/>
    </location>
</feature>
<evidence type="ECO:0000256" key="1">
    <source>
        <dbReference type="SAM" id="MobiDB-lite"/>
    </source>
</evidence>
<comment type="caution">
    <text evidence="2">The sequence shown here is derived from an EMBL/GenBank/DDBJ whole genome shotgun (WGS) entry which is preliminary data.</text>
</comment>
<proteinExistence type="predicted"/>
<keyword evidence="3" id="KW-1185">Reference proteome</keyword>
<dbReference type="Proteomes" id="UP001341840">
    <property type="component" value="Unassembled WGS sequence"/>
</dbReference>
<accession>A0ABU6ZQT5</accession>
<name>A0ABU6ZQT5_9FABA</name>
<gene>
    <name evidence="2" type="ORF">PIB30_082886</name>
</gene>
<feature type="region of interest" description="Disordered" evidence="1">
    <location>
        <begin position="1"/>
        <end position="82"/>
    </location>
</feature>
<feature type="compositionally biased region" description="Polar residues" evidence="1">
    <location>
        <begin position="1"/>
        <end position="21"/>
    </location>
</feature>
<feature type="compositionally biased region" description="Basic and acidic residues" evidence="1">
    <location>
        <begin position="23"/>
        <end position="36"/>
    </location>
</feature>